<protein>
    <submittedName>
        <fullName evidence="1">Uncharacterized protein</fullName>
    </submittedName>
</protein>
<reference evidence="1 2" key="1">
    <citation type="journal article" date="2024" name="Commun. Biol.">
        <title>Comparative genomic analysis of thermophilic fungi reveals convergent evolutionary adaptations and gene losses.</title>
        <authorList>
            <person name="Steindorff A.S."/>
            <person name="Aguilar-Pontes M.V."/>
            <person name="Robinson A.J."/>
            <person name="Andreopoulos B."/>
            <person name="LaButti K."/>
            <person name="Kuo A."/>
            <person name="Mondo S."/>
            <person name="Riley R."/>
            <person name="Otillar R."/>
            <person name="Haridas S."/>
            <person name="Lipzen A."/>
            <person name="Grimwood J."/>
            <person name="Schmutz J."/>
            <person name="Clum A."/>
            <person name="Reid I.D."/>
            <person name="Moisan M.C."/>
            <person name="Butler G."/>
            <person name="Nguyen T.T.M."/>
            <person name="Dewar K."/>
            <person name="Conant G."/>
            <person name="Drula E."/>
            <person name="Henrissat B."/>
            <person name="Hansel C."/>
            <person name="Singer S."/>
            <person name="Hutchinson M.I."/>
            <person name="de Vries R.P."/>
            <person name="Natvig D.O."/>
            <person name="Powell A.J."/>
            <person name="Tsang A."/>
            <person name="Grigoriev I.V."/>
        </authorList>
    </citation>
    <scope>NUCLEOTIDE SEQUENCE [LARGE SCALE GENOMIC DNA]</scope>
    <source>
        <strain evidence="1 2">CBS 620.91</strain>
    </source>
</reference>
<dbReference type="EMBL" id="JAZGSY010000203">
    <property type="protein sequence ID" value="KAL1838620.1"/>
    <property type="molecule type" value="Genomic_DNA"/>
</dbReference>
<dbReference type="Proteomes" id="UP001583172">
    <property type="component" value="Unassembled WGS sequence"/>
</dbReference>
<sequence>MASLASARPTLPSSLPDRDEKLAQGFVSMAQEIGLASGMTIEERIEALRLALSGLKKPQEVFDNIVDFQVLKHLPALVAWSDSTRLEPFSPEEGVQMIMKRLGNHEHAEIDDSIAADLAKRFAFYPLYMDQMASFMESDMLPLSEWYKQLDQVFGDQELQDIDPDSPWYSQSVAKAIEAHGKRLDTAHRLVLTTISFDPDNIPEQLVLS</sequence>
<accession>A0ABR3V9V3</accession>
<evidence type="ECO:0000313" key="2">
    <source>
        <dbReference type="Proteomes" id="UP001583172"/>
    </source>
</evidence>
<gene>
    <name evidence="1" type="ORF">VTJ49DRAFT_2457</name>
</gene>
<evidence type="ECO:0000313" key="1">
    <source>
        <dbReference type="EMBL" id="KAL1838620.1"/>
    </source>
</evidence>
<proteinExistence type="predicted"/>
<comment type="caution">
    <text evidence="1">The sequence shown here is derived from an EMBL/GenBank/DDBJ whole genome shotgun (WGS) entry which is preliminary data.</text>
</comment>
<organism evidence="1 2">
    <name type="scientific">Humicola insolens</name>
    <name type="common">Soft-rot fungus</name>
    <dbReference type="NCBI Taxonomy" id="85995"/>
    <lineage>
        <taxon>Eukaryota</taxon>
        <taxon>Fungi</taxon>
        <taxon>Dikarya</taxon>
        <taxon>Ascomycota</taxon>
        <taxon>Pezizomycotina</taxon>
        <taxon>Sordariomycetes</taxon>
        <taxon>Sordariomycetidae</taxon>
        <taxon>Sordariales</taxon>
        <taxon>Chaetomiaceae</taxon>
        <taxon>Mycothermus</taxon>
    </lineage>
</organism>
<name>A0ABR3V9V3_HUMIN</name>
<keyword evidence="2" id="KW-1185">Reference proteome</keyword>